<dbReference type="AlphaFoldDB" id="K5ZX71"/>
<protein>
    <submittedName>
        <fullName evidence="1">Uncharacterized protein</fullName>
    </submittedName>
</protein>
<name>K5ZX71_9BACT</name>
<reference evidence="1 2" key="1">
    <citation type="submission" date="2012-02" db="EMBL/GenBank/DDBJ databases">
        <title>The Genome Sequence of Parabacteroides merdae CL03T12C32.</title>
        <authorList>
            <consortium name="The Broad Institute Genome Sequencing Platform"/>
            <person name="Earl A."/>
            <person name="Ward D."/>
            <person name="Feldgarden M."/>
            <person name="Gevers D."/>
            <person name="Zitomersky N.L."/>
            <person name="Coyne M.J."/>
            <person name="Comstock L.E."/>
            <person name="Young S.K."/>
            <person name="Zeng Q."/>
            <person name="Gargeya S."/>
            <person name="Fitzgerald M."/>
            <person name="Haas B."/>
            <person name="Abouelleil A."/>
            <person name="Alvarado L."/>
            <person name="Arachchi H.M."/>
            <person name="Berlin A."/>
            <person name="Chapman S.B."/>
            <person name="Gearin G."/>
            <person name="Goldberg J."/>
            <person name="Griggs A."/>
            <person name="Gujja S."/>
            <person name="Hansen M."/>
            <person name="Heiman D."/>
            <person name="Howarth C."/>
            <person name="Larimer J."/>
            <person name="Lui A."/>
            <person name="MacDonald P.J.P."/>
            <person name="McCowen C."/>
            <person name="Montmayeur A."/>
            <person name="Murphy C."/>
            <person name="Neiman D."/>
            <person name="Pearson M."/>
            <person name="Priest M."/>
            <person name="Roberts A."/>
            <person name="Saif S."/>
            <person name="Shea T."/>
            <person name="Sisk P."/>
            <person name="Stolte C."/>
            <person name="Sykes S."/>
            <person name="Wortman J."/>
            <person name="Nusbaum C."/>
            <person name="Birren B."/>
        </authorList>
    </citation>
    <scope>NUCLEOTIDE SEQUENCE [LARGE SCALE GENOMIC DNA]</scope>
    <source>
        <strain evidence="1 2">CL03T12C32</strain>
    </source>
</reference>
<gene>
    <name evidence="1" type="ORF">HMPREF1060_00704</name>
</gene>
<proteinExistence type="predicted"/>
<accession>K5ZX71</accession>
<comment type="caution">
    <text evidence="1">The sequence shown here is derived from an EMBL/GenBank/DDBJ whole genome shotgun (WGS) entry which is preliminary data.</text>
</comment>
<dbReference type="Proteomes" id="UP000006271">
    <property type="component" value="Unassembled WGS sequence"/>
</dbReference>
<dbReference type="EMBL" id="AGZQ01000002">
    <property type="protein sequence ID" value="EKN16066.1"/>
    <property type="molecule type" value="Genomic_DNA"/>
</dbReference>
<organism evidence="1 2">
    <name type="scientific">Parabacteroides merdae CL03T12C32</name>
    <dbReference type="NCBI Taxonomy" id="999420"/>
    <lineage>
        <taxon>Bacteria</taxon>
        <taxon>Pseudomonadati</taxon>
        <taxon>Bacteroidota</taxon>
        <taxon>Bacteroidia</taxon>
        <taxon>Bacteroidales</taxon>
        <taxon>Tannerellaceae</taxon>
        <taxon>Parabacteroides</taxon>
    </lineage>
</organism>
<sequence length="80" mass="9751">MTKNCILYDCFNAIDDHYQTLICTLIDSRKSILVNSLSFNLLMRGFFANEAYYRYLFHHSYYLSLKYHYDEIEKIIYLKE</sequence>
<evidence type="ECO:0000313" key="1">
    <source>
        <dbReference type="EMBL" id="EKN16066.1"/>
    </source>
</evidence>
<evidence type="ECO:0000313" key="2">
    <source>
        <dbReference type="Proteomes" id="UP000006271"/>
    </source>
</evidence>
<dbReference type="HOGENOM" id="CLU_2586540_0_0_10"/>